<proteinExistence type="predicted"/>
<sequence length="192" mass="22230">MQNKTVYPEWVQQYRKKGTTVKKVGNTYYLYKRTSKRVPGKKYPQPVDTYIGIITPDGIVERKRQQLATTSIRVKEYGFSKAVWDSCPEDWKKAVGDGWEDKLACLIMKASPESYLAVERDVKSEEGLSFSASSQAGMLSRRFYKKYGVEFSCLESLKNIYLVYIENHVFVSEITDEQMDLLKRISVSPEYK</sequence>
<dbReference type="RefSeq" id="WP_058354136.1">
    <property type="nucleotide sequence ID" value="NZ_CABMMD010000208.1"/>
</dbReference>
<organism evidence="1 2">
    <name type="scientific">Acetivibrio ethanolgignens</name>
    <dbReference type="NCBI Taxonomy" id="290052"/>
    <lineage>
        <taxon>Bacteria</taxon>
        <taxon>Bacillati</taxon>
        <taxon>Bacillota</taxon>
        <taxon>Clostridia</taxon>
        <taxon>Eubacteriales</taxon>
        <taxon>Oscillospiraceae</taxon>
        <taxon>Acetivibrio</taxon>
    </lineage>
</organism>
<dbReference type="OrthoDB" id="2043800at2"/>
<dbReference type="AlphaFoldDB" id="A0A0V8QAP6"/>
<keyword evidence="2" id="KW-1185">Reference proteome</keyword>
<reference evidence="1 2" key="1">
    <citation type="submission" date="2015-11" db="EMBL/GenBank/DDBJ databases">
        <title>Butyribacter intestini gen. nov., sp. nov., a butyric acid-producing bacterium of the family Lachnospiraceae isolated from the human faeces.</title>
        <authorList>
            <person name="Zou Y."/>
            <person name="Xue W."/>
            <person name="Luo G."/>
            <person name="Lv M."/>
        </authorList>
    </citation>
    <scope>NUCLEOTIDE SEQUENCE [LARGE SCALE GENOMIC DNA]</scope>
    <source>
        <strain evidence="1 2">ACET-33324</strain>
    </source>
</reference>
<gene>
    <name evidence="1" type="ORF">ASU35_04340</name>
</gene>
<comment type="caution">
    <text evidence="1">The sequence shown here is derived from an EMBL/GenBank/DDBJ whole genome shotgun (WGS) entry which is preliminary data.</text>
</comment>
<dbReference type="STRING" id="290052.ASU35_04340"/>
<evidence type="ECO:0000313" key="2">
    <source>
        <dbReference type="Proteomes" id="UP000054874"/>
    </source>
</evidence>
<accession>A0A0V8QAP6</accession>
<name>A0A0V8QAP6_9FIRM</name>
<dbReference type="EMBL" id="LNAM01000208">
    <property type="protein sequence ID" value="KSV57640.1"/>
    <property type="molecule type" value="Genomic_DNA"/>
</dbReference>
<protein>
    <submittedName>
        <fullName evidence="1">Uncharacterized protein</fullName>
    </submittedName>
</protein>
<dbReference type="Proteomes" id="UP000054874">
    <property type="component" value="Unassembled WGS sequence"/>
</dbReference>
<evidence type="ECO:0000313" key="1">
    <source>
        <dbReference type="EMBL" id="KSV57640.1"/>
    </source>
</evidence>